<proteinExistence type="predicted"/>
<accession>A0A4Z0H872</accession>
<dbReference type="RefSeq" id="WP_209446647.1">
    <property type="nucleotide sequence ID" value="NZ_JBHLTX010000001.1"/>
</dbReference>
<name>A0A4Z0H872_9ACTN</name>
<dbReference type="Proteomes" id="UP000297948">
    <property type="component" value="Unassembled WGS sequence"/>
</dbReference>
<sequence>MNAAMGRSDRALRLAAVGVTAVAVLTVISACGDGAGGVRTDGRADTSFADGRAEAVVDAQPAGRGPRPTGEATPSGIRTATCTTDQLALRVSTLTNPPSRLVLRATNTSRTTCAAEGHPEVRFGRERTAIAVDSGSGPGSAPTLAPGKSAYAAIVYAAAAGAGERPRAASALAVYPTGPGAADGTVWLPLPRQLIVDDSARVTHWRSTIAPATAAPQAG</sequence>
<keyword evidence="4" id="KW-1185">Reference proteome</keyword>
<gene>
    <name evidence="3" type="ORF">E4099_17755</name>
</gene>
<protein>
    <submittedName>
        <fullName evidence="3">DUF4232 domain-containing protein</fullName>
    </submittedName>
</protein>
<reference evidence="3 4" key="1">
    <citation type="submission" date="2019-03" db="EMBL/GenBank/DDBJ databases">
        <authorList>
            <person name="Gonzalez-Pimentel J.L."/>
        </authorList>
    </citation>
    <scope>NUCLEOTIDE SEQUENCE [LARGE SCALE GENOMIC DNA]</scope>
    <source>
        <strain evidence="3 4">JCM 31289</strain>
    </source>
</reference>
<evidence type="ECO:0000313" key="3">
    <source>
        <dbReference type="EMBL" id="TGB06928.1"/>
    </source>
</evidence>
<comment type="caution">
    <text evidence="3">The sequence shown here is derived from an EMBL/GenBank/DDBJ whole genome shotgun (WGS) entry which is preliminary data.</text>
</comment>
<dbReference type="PROSITE" id="PS51257">
    <property type="entry name" value="PROKAR_LIPOPROTEIN"/>
    <property type="match status" value="1"/>
</dbReference>
<dbReference type="InterPro" id="IPR025326">
    <property type="entry name" value="DUF4232"/>
</dbReference>
<dbReference type="Pfam" id="PF14016">
    <property type="entry name" value="DUF4232"/>
    <property type="match status" value="1"/>
</dbReference>
<feature type="domain" description="DUF4232" evidence="2">
    <location>
        <begin position="82"/>
        <end position="206"/>
    </location>
</feature>
<evidence type="ECO:0000259" key="2">
    <source>
        <dbReference type="Pfam" id="PF14016"/>
    </source>
</evidence>
<feature type="region of interest" description="Disordered" evidence="1">
    <location>
        <begin position="56"/>
        <end position="77"/>
    </location>
</feature>
<evidence type="ECO:0000313" key="4">
    <source>
        <dbReference type="Proteomes" id="UP000297948"/>
    </source>
</evidence>
<organism evidence="3 4">
    <name type="scientific">Streptomyces palmae</name>
    <dbReference type="NCBI Taxonomy" id="1701085"/>
    <lineage>
        <taxon>Bacteria</taxon>
        <taxon>Bacillati</taxon>
        <taxon>Actinomycetota</taxon>
        <taxon>Actinomycetes</taxon>
        <taxon>Kitasatosporales</taxon>
        <taxon>Streptomycetaceae</taxon>
        <taxon>Streptomyces</taxon>
    </lineage>
</organism>
<evidence type="ECO:0000256" key="1">
    <source>
        <dbReference type="SAM" id="MobiDB-lite"/>
    </source>
</evidence>
<dbReference type="AlphaFoldDB" id="A0A4Z0H872"/>
<dbReference type="EMBL" id="SRID01000161">
    <property type="protein sequence ID" value="TGB06928.1"/>
    <property type="molecule type" value="Genomic_DNA"/>
</dbReference>